<dbReference type="AlphaFoldDB" id="A0A8T0KVR9"/>
<feature type="domain" description="PsbP C-terminal" evidence="1">
    <location>
        <begin position="110"/>
        <end position="292"/>
    </location>
</feature>
<dbReference type="PANTHER" id="PTHR31407">
    <property type="match status" value="1"/>
</dbReference>
<sequence length="295" mass="32190">MNVGVVLDKGLASLDTHYRAFYAKRSPGDLVIKVVGAPSHGSKLYDNSAMENLLKSIAGVISTWVWQCKPGSASLVAFGANFGGITSFLLGLSPQSGRNLKLDVLYPIGGYSRCIDTKEGFEFIYPANWVGDQTVLYRAAKKREMERSLDPPPLNVRRRSNINEPVVAFGPPGSTGELNVSVIVSPVAPDFSIEVFGGPDEVGEAVVRSITGSGQHPEVKGTLIKSSLREDSIRNAKYYELEFRVESPSFRRHNVSVCCARGGRLFTLNAQAPESEWPGLKLDFYRIANSFSLTI</sequence>
<dbReference type="EMBL" id="JABFOF010000003">
    <property type="protein sequence ID" value="KAG2402333.1"/>
    <property type="molecule type" value="Genomic_DNA"/>
</dbReference>
<evidence type="ECO:0000313" key="2">
    <source>
        <dbReference type="EMBL" id="KAG2402333.1"/>
    </source>
</evidence>
<dbReference type="InterPro" id="IPR002683">
    <property type="entry name" value="PsbP_C"/>
</dbReference>
<dbReference type="InterPro" id="IPR016123">
    <property type="entry name" value="Mog1/PsbP_a/b/a-sand"/>
</dbReference>
<dbReference type="Gene3D" id="3.40.1000.10">
    <property type="entry name" value="Mog1/PsbP, alpha/beta/alpha sandwich"/>
    <property type="match status" value="1"/>
</dbReference>
<reference evidence="2 3" key="1">
    <citation type="submission" date="2020-05" db="EMBL/GenBank/DDBJ databases">
        <title>Vigna angularis (adzuki bean) Var. LongXiaoDou No. 4 denovo assembly.</title>
        <authorList>
            <person name="Xiang H."/>
        </authorList>
    </citation>
    <scope>NUCLEOTIDE SEQUENCE [LARGE SCALE GENOMIC DNA]</scope>
    <source>
        <tissue evidence="2">Leaf</tissue>
    </source>
</reference>
<dbReference type="NCBIfam" id="NF040946">
    <property type="entry name" value="PSII_PsbP"/>
    <property type="match status" value="1"/>
</dbReference>
<dbReference type="PANTHER" id="PTHR31407:SF16">
    <property type="entry name" value="PSBP DOMAIN-CONTAINING PROTEIN 7, CHLOROPLASTIC"/>
    <property type="match status" value="1"/>
</dbReference>
<dbReference type="Pfam" id="PF01789">
    <property type="entry name" value="PsbP"/>
    <property type="match status" value="1"/>
</dbReference>
<dbReference type="SUPFAM" id="SSF55724">
    <property type="entry name" value="Mog1p/PsbP-like"/>
    <property type="match status" value="1"/>
</dbReference>
<accession>A0A8T0KVR9</accession>
<dbReference type="GO" id="GO:0019898">
    <property type="term" value="C:extrinsic component of membrane"/>
    <property type="evidence" value="ECO:0007669"/>
    <property type="project" value="InterPro"/>
</dbReference>
<proteinExistence type="predicted"/>
<dbReference type="GO" id="GO:0009654">
    <property type="term" value="C:photosystem II oxygen evolving complex"/>
    <property type="evidence" value="ECO:0007669"/>
    <property type="project" value="InterPro"/>
</dbReference>
<evidence type="ECO:0000313" key="3">
    <source>
        <dbReference type="Proteomes" id="UP000743370"/>
    </source>
</evidence>
<dbReference type="Proteomes" id="UP000743370">
    <property type="component" value="Unassembled WGS sequence"/>
</dbReference>
<dbReference type="GO" id="GO:0005509">
    <property type="term" value="F:calcium ion binding"/>
    <property type="evidence" value="ECO:0007669"/>
    <property type="project" value="InterPro"/>
</dbReference>
<organism evidence="2 3">
    <name type="scientific">Phaseolus angularis</name>
    <name type="common">Azuki bean</name>
    <name type="synonym">Vigna angularis</name>
    <dbReference type="NCBI Taxonomy" id="3914"/>
    <lineage>
        <taxon>Eukaryota</taxon>
        <taxon>Viridiplantae</taxon>
        <taxon>Streptophyta</taxon>
        <taxon>Embryophyta</taxon>
        <taxon>Tracheophyta</taxon>
        <taxon>Spermatophyta</taxon>
        <taxon>Magnoliopsida</taxon>
        <taxon>eudicotyledons</taxon>
        <taxon>Gunneridae</taxon>
        <taxon>Pentapetalae</taxon>
        <taxon>rosids</taxon>
        <taxon>fabids</taxon>
        <taxon>Fabales</taxon>
        <taxon>Fabaceae</taxon>
        <taxon>Papilionoideae</taxon>
        <taxon>50 kb inversion clade</taxon>
        <taxon>NPAAA clade</taxon>
        <taxon>indigoferoid/millettioid clade</taxon>
        <taxon>Phaseoleae</taxon>
        <taxon>Vigna</taxon>
    </lineage>
</organism>
<comment type="caution">
    <text evidence="2">The sequence shown here is derived from an EMBL/GenBank/DDBJ whole genome shotgun (WGS) entry which is preliminary data.</text>
</comment>
<evidence type="ECO:0000259" key="1">
    <source>
        <dbReference type="Pfam" id="PF01789"/>
    </source>
</evidence>
<name>A0A8T0KVR9_PHAAN</name>
<gene>
    <name evidence="2" type="ORF">HKW66_Vig0235290</name>
</gene>
<protein>
    <submittedName>
        <fullName evidence="2">PsbP domain-containing protein</fullName>
    </submittedName>
</protein>
<dbReference type="GO" id="GO:0015979">
    <property type="term" value="P:photosynthesis"/>
    <property type="evidence" value="ECO:0007669"/>
    <property type="project" value="InterPro"/>
</dbReference>